<accession>A0A024F8S7</accession>
<dbReference type="CDD" id="cd00347">
    <property type="entry name" value="Flavin_utilizing_monoxygenases"/>
    <property type="match status" value="1"/>
</dbReference>
<dbReference type="AlphaFoldDB" id="A0A024F8S7"/>
<evidence type="ECO:0000259" key="3">
    <source>
        <dbReference type="Pfam" id="PF00296"/>
    </source>
</evidence>
<dbReference type="GO" id="GO:0004497">
    <property type="term" value="F:monooxygenase activity"/>
    <property type="evidence" value="ECO:0007669"/>
    <property type="project" value="UniProtKB-KW"/>
</dbReference>
<dbReference type="PANTHER" id="PTHR30137">
    <property type="entry name" value="LUCIFERASE-LIKE MONOOXYGENASE"/>
    <property type="match status" value="1"/>
</dbReference>
<dbReference type="Gene3D" id="3.20.20.30">
    <property type="entry name" value="Luciferase-like domain"/>
    <property type="match status" value="1"/>
</dbReference>
<dbReference type="GO" id="GO:0016705">
    <property type="term" value="F:oxidoreductase activity, acting on paired donors, with incorporation or reduction of molecular oxygen"/>
    <property type="evidence" value="ECO:0007669"/>
    <property type="project" value="InterPro"/>
</dbReference>
<dbReference type="InterPro" id="IPR036661">
    <property type="entry name" value="Luciferase-like_sf"/>
</dbReference>
<organism evidence="4">
    <name type="scientific">Leptolyngbya boryana</name>
    <name type="common">Plectonema boryanum</name>
    <dbReference type="NCBI Taxonomy" id="1184"/>
    <lineage>
        <taxon>Bacteria</taxon>
        <taxon>Bacillati</taxon>
        <taxon>Cyanobacteriota</taxon>
        <taxon>Cyanophyceae</taxon>
        <taxon>Leptolyngbyales</taxon>
        <taxon>Leptolyngbyaceae</taxon>
        <taxon>Leptolyngbya group</taxon>
        <taxon>Leptolyngbya</taxon>
    </lineage>
</organism>
<keyword evidence="1" id="KW-0560">Oxidoreductase</keyword>
<dbReference type="EMBL" id="AB808482">
    <property type="protein sequence ID" value="BAO73194.1"/>
    <property type="molecule type" value="Genomic_DNA"/>
</dbReference>
<evidence type="ECO:0000256" key="1">
    <source>
        <dbReference type="ARBA" id="ARBA00023002"/>
    </source>
</evidence>
<evidence type="ECO:0000313" key="4">
    <source>
        <dbReference type="EMBL" id="BAO73194.1"/>
    </source>
</evidence>
<sequence>MKTGIFCTYENYHQNAQRAIADQVAIVQHAEQLGFEEAWVTEHHFDEFHVSPSILPLLAHLAAVTSRIHLGSAAVLLAFHHPIQIAEDIATLDNLCQGRFAFGIAKGGPFPEQNKHFATPMSEARAKTLESMELVWKLLYESEVSFQGQFYQCDRVTIYPKPVQQPMPVWIASGDDDAIAFAAKHNFGLMGGAPFSIQKLKTTLAKYRQLNASGSEKLMLARFFYVARTDEEAISEALPFIDKFSSRMQGLATQIQKSGNAQNFTQLSQQSNPFDADFLIQNSIIGSVKTCQDKVRQLQEELNVDTIALQPVALDLAKNQESLTRYWQEVRG</sequence>
<evidence type="ECO:0000256" key="2">
    <source>
        <dbReference type="ARBA" id="ARBA00023033"/>
    </source>
</evidence>
<dbReference type="Pfam" id="PF00296">
    <property type="entry name" value="Bac_luciferase"/>
    <property type="match status" value="1"/>
</dbReference>
<feature type="domain" description="Luciferase-like" evidence="3">
    <location>
        <begin position="1"/>
        <end position="300"/>
    </location>
</feature>
<protein>
    <submittedName>
        <fullName evidence="4">ORF332 protein</fullName>
    </submittedName>
</protein>
<name>A0A024F8S7_LEPBY</name>
<dbReference type="SUPFAM" id="SSF51679">
    <property type="entry name" value="Bacterial luciferase-like"/>
    <property type="match status" value="1"/>
</dbReference>
<reference evidence="4" key="1">
    <citation type="journal article" date="2014" name="Proc. Natl. Acad. Sci. U.S.A.">
        <title>Transcriptional regulators ChlR and CnfR are essential for diazotrophic growth in nonheterocystous cyanobacteria.</title>
        <authorList>
            <person name="Tsujimoto R."/>
            <person name="Kamiya N."/>
            <person name="Fujita Y."/>
        </authorList>
    </citation>
    <scope>NUCLEOTIDE SEQUENCE</scope>
    <source>
        <strain evidence="4">Dg5</strain>
    </source>
</reference>
<dbReference type="InterPro" id="IPR050766">
    <property type="entry name" value="Bact_Lucif_Oxidored"/>
</dbReference>
<dbReference type="GO" id="GO:0005829">
    <property type="term" value="C:cytosol"/>
    <property type="evidence" value="ECO:0007669"/>
    <property type="project" value="TreeGrafter"/>
</dbReference>
<gene>
    <name evidence="4" type="primary">orf332</name>
</gene>
<dbReference type="InterPro" id="IPR011251">
    <property type="entry name" value="Luciferase-like_dom"/>
</dbReference>
<proteinExistence type="predicted"/>
<keyword evidence="2" id="KW-0503">Monooxygenase</keyword>
<dbReference type="PANTHER" id="PTHR30137:SF8">
    <property type="entry name" value="BLR5498 PROTEIN"/>
    <property type="match status" value="1"/>
</dbReference>